<dbReference type="AlphaFoldDB" id="A0A511RJ72"/>
<dbReference type="InterPro" id="IPR011322">
    <property type="entry name" value="N-reg_PII-like_a/b"/>
</dbReference>
<dbReference type="Pfam" id="PF03091">
    <property type="entry name" value="CutA1"/>
    <property type="match status" value="1"/>
</dbReference>
<comment type="similarity">
    <text evidence="1">Belongs to the CutA family.</text>
</comment>
<dbReference type="Proteomes" id="UP000321827">
    <property type="component" value="Unassembled WGS sequence"/>
</dbReference>
<evidence type="ECO:0000256" key="1">
    <source>
        <dbReference type="ARBA" id="ARBA00010169"/>
    </source>
</evidence>
<dbReference type="GO" id="GO:0005507">
    <property type="term" value="F:copper ion binding"/>
    <property type="evidence" value="ECO:0007669"/>
    <property type="project" value="TreeGrafter"/>
</dbReference>
<dbReference type="PANTHER" id="PTHR23419:SF8">
    <property type="entry name" value="FI09726P"/>
    <property type="match status" value="1"/>
</dbReference>
<dbReference type="PANTHER" id="PTHR23419">
    <property type="entry name" value="DIVALENT CATION TOLERANCE CUTA-RELATED"/>
    <property type="match status" value="1"/>
</dbReference>
<dbReference type="OrthoDB" id="37622at2"/>
<organism evidence="2 3">
    <name type="scientific">Oceanithermus desulfurans NBRC 100063</name>
    <dbReference type="NCBI Taxonomy" id="1227550"/>
    <lineage>
        <taxon>Bacteria</taxon>
        <taxon>Thermotogati</taxon>
        <taxon>Deinococcota</taxon>
        <taxon>Deinococci</taxon>
        <taxon>Thermales</taxon>
        <taxon>Thermaceae</taxon>
        <taxon>Oceanithermus</taxon>
    </lineage>
</organism>
<protein>
    <submittedName>
        <fullName evidence="2">Divalent-cation tolerance protein CutA</fullName>
    </submittedName>
</protein>
<proteinExistence type="inferred from homology"/>
<dbReference type="EMBL" id="BJXN01000006">
    <property type="protein sequence ID" value="GEM89704.1"/>
    <property type="molecule type" value="Genomic_DNA"/>
</dbReference>
<sequence>MVRLVLITVPDEATARKLARSLVEERLAACVNVVGGLTSVYRWEGEVHEDAELLLLVKTTTAALPELEARVRELHPYSVPELLAFAVESGLDRYLSWVKENVK</sequence>
<dbReference type="InterPro" id="IPR004323">
    <property type="entry name" value="Ion_tolerance_CutA"/>
</dbReference>
<accession>A0A511RJ72</accession>
<dbReference type="SUPFAM" id="SSF54913">
    <property type="entry name" value="GlnB-like"/>
    <property type="match status" value="1"/>
</dbReference>
<evidence type="ECO:0000313" key="3">
    <source>
        <dbReference type="Proteomes" id="UP000321827"/>
    </source>
</evidence>
<reference evidence="2 3" key="1">
    <citation type="submission" date="2019-07" db="EMBL/GenBank/DDBJ databases">
        <title>Whole genome shotgun sequence of Oceanithermus desulfurans NBRC 100063.</title>
        <authorList>
            <person name="Hosoyama A."/>
            <person name="Uohara A."/>
            <person name="Ohji S."/>
            <person name="Ichikawa N."/>
        </authorList>
    </citation>
    <scope>NUCLEOTIDE SEQUENCE [LARGE SCALE GENOMIC DNA]</scope>
    <source>
        <strain evidence="2 3">NBRC 100063</strain>
    </source>
</reference>
<dbReference type="GO" id="GO:0010038">
    <property type="term" value="P:response to metal ion"/>
    <property type="evidence" value="ECO:0007669"/>
    <property type="project" value="InterPro"/>
</dbReference>
<name>A0A511RJ72_9DEIN</name>
<gene>
    <name evidence="2" type="primary">cutA</name>
    <name evidence="2" type="ORF">ODE01S_11380</name>
</gene>
<comment type="caution">
    <text evidence="2">The sequence shown here is derived from an EMBL/GenBank/DDBJ whole genome shotgun (WGS) entry which is preliminary data.</text>
</comment>
<dbReference type="RefSeq" id="WP_147146753.1">
    <property type="nucleotide sequence ID" value="NZ_BJXN01000006.1"/>
</dbReference>
<dbReference type="InterPro" id="IPR015867">
    <property type="entry name" value="N-reg_PII/ATP_PRibTrfase_C"/>
</dbReference>
<dbReference type="Gene3D" id="3.30.70.120">
    <property type="match status" value="1"/>
</dbReference>
<evidence type="ECO:0000313" key="2">
    <source>
        <dbReference type="EMBL" id="GEM89704.1"/>
    </source>
</evidence>